<dbReference type="CGD" id="CAL0000168423">
    <property type="gene designation" value="Cd36_32180"/>
</dbReference>
<keyword evidence="5" id="KW-1185">Reference proteome</keyword>
<dbReference type="AlphaFoldDB" id="B9WM70"/>
<feature type="domain" description="Mug135-like C-terminal" evidence="2">
    <location>
        <begin position="32"/>
        <end position="100"/>
    </location>
</feature>
<accession>B9WM70</accession>
<proteinExistence type="inferred from homology"/>
<evidence type="ECO:0000313" key="3">
    <source>
        <dbReference type="CGD" id="CAL0000168423"/>
    </source>
</evidence>
<dbReference type="InterPro" id="IPR013902">
    <property type="entry name" value="Mug135-like_C"/>
</dbReference>
<evidence type="ECO:0000313" key="5">
    <source>
        <dbReference type="Proteomes" id="UP000002605"/>
    </source>
</evidence>
<sequence>MKIFTIFNPSTINPLRKKSSPPPLPPSKTILERNHEANIHFNLIIFPNGVSANDYGLPTIKTLKDIDKLPKFEVIRYLQGFDIECYINNDNNNEEQRLSDINLRNLLKDRLIIETSYSHDIKKRRRYKKKEKERKN</sequence>
<evidence type="ECO:0000313" key="4">
    <source>
        <dbReference type="EMBL" id="CAX40183.1"/>
    </source>
</evidence>
<protein>
    <recommendedName>
        <fullName evidence="2">Mug135-like C-terminal domain-containing protein</fullName>
    </recommendedName>
</protein>
<evidence type="ECO:0000259" key="2">
    <source>
        <dbReference type="Pfam" id="PF08593"/>
    </source>
</evidence>
<dbReference type="OrthoDB" id="5297016at2759"/>
<reference evidence="4 5" key="1">
    <citation type="journal article" date="2009" name="Genome Res.">
        <title>Comparative genomics of the fungal pathogens Candida dubliniensis and Candida albicans.</title>
        <authorList>
            <person name="Jackson A.P."/>
            <person name="Gamble J.A."/>
            <person name="Yeomans T."/>
            <person name="Moran G.P."/>
            <person name="Saunders D."/>
            <person name="Harris D."/>
            <person name="Aslett M."/>
            <person name="Barrell J.F."/>
            <person name="Butler G."/>
            <person name="Citiulo F."/>
            <person name="Coleman D.C."/>
            <person name="de Groot P.W.J."/>
            <person name="Goodwin T.J."/>
            <person name="Quail M.A."/>
            <person name="McQuillan J."/>
            <person name="Munro C.A."/>
            <person name="Pain A."/>
            <person name="Poulter R.T."/>
            <person name="Rajandream M.A."/>
            <person name="Renauld H."/>
            <person name="Spiering M.J."/>
            <person name="Tivey A."/>
            <person name="Gow N.A.R."/>
            <person name="Barrell B."/>
            <person name="Sullivan D.J."/>
            <person name="Berriman M."/>
        </authorList>
    </citation>
    <scope>NUCLEOTIDE SEQUENCE [LARGE SCALE GENOMIC DNA]</scope>
    <source>
        <strain evidence="5">CD36 / ATCC MYA-646 / CBS 7987 / NCPF 3949 / NRRL Y-17841</strain>
    </source>
</reference>
<dbReference type="RefSeq" id="XP_002422179.1">
    <property type="nucleotide sequence ID" value="XM_002422134.1"/>
</dbReference>
<gene>
    <name evidence="3" type="ordered locus">Cd36_32180</name>
    <name evidence="4" type="ORF">CD36_32180</name>
</gene>
<comment type="similarity">
    <text evidence="1">Belongs to the UPF0612 family.</text>
</comment>
<name>B9WM70_CANDC</name>
<dbReference type="KEGG" id="cdu:CD36_32180"/>
<dbReference type="VEuPathDB" id="FungiDB:CD36_32180"/>
<organism evidence="4 5">
    <name type="scientific">Candida dubliniensis (strain CD36 / ATCC MYA-646 / CBS 7987 / NCPF 3949 / NRRL Y-17841)</name>
    <name type="common">Yeast</name>
    <dbReference type="NCBI Taxonomy" id="573826"/>
    <lineage>
        <taxon>Eukaryota</taxon>
        <taxon>Fungi</taxon>
        <taxon>Dikarya</taxon>
        <taxon>Ascomycota</taxon>
        <taxon>Saccharomycotina</taxon>
        <taxon>Pichiomycetes</taxon>
        <taxon>Debaryomycetaceae</taxon>
        <taxon>Candida/Lodderomyces clade</taxon>
        <taxon>Candida</taxon>
    </lineage>
</organism>
<dbReference type="GeneID" id="8049512"/>
<dbReference type="Proteomes" id="UP000002605">
    <property type="component" value="Chromosome R"/>
</dbReference>
<dbReference type="EMBL" id="FM992695">
    <property type="protein sequence ID" value="CAX40183.1"/>
    <property type="molecule type" value="Genomic_DNA"/>
</dbReference>
<evidence type="ECO:0000256" key="1">
    <source>
        <dbReference type="ARBA" id="ARBA00005788"/>
    </source>
</evidence>
<dbReference type="HOGENOM" id="CLU_2037751_0_0_1"/>
<dbReference type="Pfam" id="PF08593">
    <property type="entry name" value="Mug135_C"/>
    <property type="match status" value="1"/>
</dbReference>